<accession>K7ZWM8</accession>
<evidence type="ECO:0000256" key="9">
    <source>
        <dbReference type="ARBA" id="ARBA00023224"/>
    </source>
</evidence>
<feature type="compositionally biased region" description="Polar residues" evidence="10">
    <location>
        <begin position="645"/>
        <end position="655"/>
    </location>
</feature>
<name>K7ZWM8_9PEZI</name>
<comment type="similarity">
    <text evidence="2">Belongs to the G-protein coupled receptor 4 family.</text>
</comment>
<comment type="subcellular location">
    <subcellularLocation>
        <location evidence="1">Membrane</location>
        <topology evidence="1">Multi-pass membrane protein</topology>
    </subcellularLocation>
</comment>
<dbReference type="EMBL" id="HE861747">
    <property type="protein sequence ID" value="CCI69951.1"/>
    <property type="molecule type" value="Genomic_DNA"/>
</dbReference>
<evidence type="ECO:0000256" key="8">
    <source>
        <dbReference type="ARBA" id="ARBA00023170"/>
    </source>
</evidence>
<dbReference type="GO" id="GO:0000750">
    <property type="term" value="P:pheromone-dependent signal transduction involved in conjugation with cellular fusion"/>
    <property type="evidence" value="ECO:0007669"/>
    <property type="project" value="TreeGrafter"/>
</dbReference>
<feature type="compositionally biased region" description="Polar residues" evidence="10">
    <location>
        <begin position="1"/>
        <end position="20"/>
    </location>
</feature>
<feature type="transmembrane region" description="Helical" evidence="11">
    <location>
        <begin position="110"/>
        <end position="132"/>
    </location>
</feature>
<dbReference type="GO" id="GO:0005886">
    <property type="term" value="C:plasma membrane"/>
    <property type="evidence" value="ECO:0007669"/>
    <property type="project" value="TreeGrafter"/>
</dbReference>
<sequence>MNNTDSWPSVANSTTSYTTTPEERLGPPAPYTDIGLQVNLFFRVFLGILGILIPVVPARLLWINGEFGATAHCMSTVTLNFLYVVNSLIWRDNNVKKWYAGYGWCDFHTYVFFAVETIFHTTLFDIMLGLANKIGNPRVTSLSPKEKKRKDQISALIIFGNPVLQVLLTYFVITQRYNVSTLAGCNAVFDPNGLFFVFFVLPSPVFTVGAAGLAAVCFYKYRQLEKLTREVIPSDDSIRTARQKRLRRKLYFLTLSILVLVVPIVCVFFVFNLIEGWPWSLPFGLHRIHANINFVSFTTTERMQVATVLTNYVPVVSSAAICITFGTTVEAYNQYRLVLVFLGSGKIWPKLYQEYDPDDSEPPSELNTQASSKSWWSSMTKNSKRTSQSGNDFSILPITEGIPLTNRSTPAQTTGEGSHTIPSSSYDELRKEFPDLYPTQSSPTAKANHNPWPDLSDDPPAPARSPWYLRPNAFHVPIKLPMPLSPIYIPSLHVDQENKTEGKQKRTSVNRLSQGYTALSGSSTTILPPSQSPTCPLPPLPTPTSSSRYSPQEERHRSTRKKEKQKESETQESTTKWGVSTVPLKPATPWSPFASSHTNTTLGVDTCVWSPLSSQKDNDNNNNKNGKNHKEDHHAAAHPQDPPVSHSTRLTSGPQLSPPPSYRVAVGEQSSIASASDRLTGLGISPPEREQIGTALGHPPRGGVVRVETHIASEIEVIGNSGRDNGNYGDGDQRGGRD</sequence>
<feature type="region of interest" description="Disordered" evidence="10">
    <location>
        <begin position="1"/>
        <end position="24"/>
    </location>
</feature>
<evidence type="ECO:0000313" key="12">
    <source>
        <dbReference type="EMBL" id="CCI69951.1"/>
    </source>
</evidence>
<keyword evidence="3" id="KW-0589">Pheromone response</keyword>
<reference evidence="12" key="2">
    <citation type="submission" date="2012-06" db="EMBL/GenBank/DDBJ databases">
        <authorList>
            <person name="Fan L."/>
        </authorList>
    </citation>
    <scope>NUCLEOTIDE SEQUENCE</scope>
    <source>
        <strain evidence="12">FMR 8331</strain>
    </source>
</reference>
<keyword evidence="4 11" id="KW-0812">Transmembrane</keyword>
<feature type="region of interest" description="Disordered" evidence="10">
    <location>
        <begin position="402"/>
        <end position="458"/>
    </location>
</feature>
<evidence type="ECO:0000256" key="3">
    <source>
        <dbReference type="ARBA" id="ARBA00022507"/>
    </source>
</evidence>
<keyword evidence="9" id="KW-0807">Transducer</keyword>
<gene>
    <name evidence="12" type="primary">pre-1</name>
</gene>
<feature type="region of interest" description="Disordered" evidence="10">
    <location>
        <begin position="521"/>
        <end position="583"/>
    </location>
</feature>
<feature type="region of interest" description="Disordered" evidence="10">
    <location>
        <begin position="611"/>
        <end position="703"/>
    </location>
</feature>
<feature type="region of interest" description="Disordered" evidence="10">
    <location>
        <begin position="377"/>
        <end position="396"/>
    </location>
</feature>
<feature type="compositionally biased region" description="Polar residues" evidence="10">
    <location>
        <begin position="377"/>
        <end position="392"/>
    </location>
</feature>
<proteinExistence type="inferred from homology"/>
<dbReference type="GO" id="GO:0004932">
    <property type="term" value="F:mating-type factor pheromone receptor activity"/>
    <property type="evidence" value="ECO:0007669"/>
    <property type="project" value="InterPro"/>
</dbReference>
<dbReference type="PANTHER" id="PTHR28097">
    <property type="entry name" value="PHEROMONE A FACTOR RECEPTOR"/>
    <property type="match status" value="1"/>
</dbReference>
<feature type="region of interest" description="Disordered" evidence="10">
    <location>
        <begin position="717"/>
        <end position="738"/>
    </location>
</feature>
<evidence type="ECO:0000256" key="6">
    <source>
        <dbReference type="ARBA" id="ARBA00023040"/>
    </source>
</evidence>
<feature type="compositionally biased region" description="Polar residues" evidence="10">
    <location>
        <begin position="438"/>
        <end position="447"/>
    </location>
</feature>
<evidence type="ECO:0000256" key="5">
    <source>
        <dbReference type="ARBA" id="ARBA00022989"/>
    </source>
</evidence>
<evidence type="ECO:0000256" key="2">
    <source>
        <dbReference type="ARBA" id="ARBA00011085"/>
    </source>
</evidence>
<keyword evidence="5 11" id="KW-1133">Transmembrane helix</keyword>
<feature type="transmembrane region" description="Helical" evidence="11">
    <location>
        <begin position="153"/>
        <end position="173"/>
    </location>
</feature>
<evidence type="ECO:0000256" key="1">
    <source>
        <dbReference type="ARBA" id="ARBA00004141"/>
    </source>
</evidence>
<reference evidence="12" key="1">
    <citation type="journal article" date="2012" name="Mol. Biol. Evol.">
        <title>Deciphering the Relationship between Mating System and the Molecular Evolution of the Pheromone and Receptor Genes in Neurospora.</title>
        <authorList>
            <person name="Nygren K."/>
            <person name="Strandberg R."/>
            <person name="Gioti A."/>
            <person name="Karlsson M."/>
            <person name="Johannesson H."/>
        </authorList>
    </citation>
    <scope>NUCLEOTIDE SEQUENCE</scope>
    <source>
        <strain evidence="12">FMR 8331</strain>
    </source>
</reference>
<feature type="transmembrane region" description="Helical" evidence="11">
    <location>
        <begin position="40"/>
        <end position="62"/>
    </location>
</feature>
<evidence type="ECO:0000256" key="11">
    <source>
        <dbReference type="SAM" id="Phobius"/>
    </source>
</evidence>
<keyword evidence="7 11" id="KW-0472">Membrane</keyword>
<keyword evidence="8 12" id="KW-0675">Receptor</keyword>
<feature type="compositionally biased region" description="Polar residues" evidence="10">
    <location>
        <begin position="405"/>
        <end position="426"/>
    </location>
</feature>
<feature type="transmembrane region" description="Helical" evidence="11">
    <location>
        <begin position="69"/>
        <end position="90"/>
    </location>
</feature>
<dbReference type="Pfam" id="PF02076">
    <property type="entry name" value="STE3"/>
    <property type="match status" value="1"/>
</dbReference>
<dbReference type="PANTHER" id="PTHR28097:SF1">
    <property type="entry name" value="PHEROMONE A FACTOR RECEPTOR"/>
    <property type="match status" value="1"/>
</dbReference>
<feature type="transmembrane region" description="Helical" evidence="11">
    <location>
        <begin position="193"/>
        <end position="219"/>
    </location>
</feature>
<keyword evidence="6" id="KW-0297">G-protein coupled receptor</keyword>
<dbReference type="InterPro" id="IPR001499">
    <property type="entry name" value="GPCR_STE3"/>
</dbReference>
<feature type="transmembrane region" description="Helical" evidence="11">
    <location>
        <begin position="250"/>
        <end position="274"/>
    </location>
</feature>
<dbReference type="AlphaFoldDB" id="K7ZWM8"/>
<evidence type="ECO:0000256" key="10">
    <source>
        <dbReference type="SAM" id="MobiDB-lite"/>
    </source>
</evidence>
<organism evidence="12">
    <name type="scientific">Neurospora santi-florii</name>
    <dbReference type="NCBI Taxonomy" id="176682"/>
    <lineage>
        <taxon>Eukaryota</taxon>
        <taxon>Fungi</taxon>
        <taxon>Dikarya</taxon>
        <taxon>Ascomycota</taxon>
        <taxon>Pezizomycotina</taxon>
        <taxon>Sordariomycetes</taxon>
        <taxon>Sordariomycetidae</taxon>
        <taxon>Sordariales</taxon>
        <taxon>Sordariaceae</taxon>
        <taxon>Neurospora</taxon>
    </lineage>
</organism>
<evidence type="ECO:0000256" key="7">
    <source>
        <dbReference type="ARBA" id="ARBA00023136"/>
    </source>
</evidence>
<evidence type="ECO:0000256" key="4">
    <source>
        <dbReference type="ARBA" id="ARBA00022692"/>
    </source>
</evidence>
<protein>
    <submittedName>
        <fullName evidence="12">Pheromone receptor 1</fullName>
    </submittedName>
</protein>